<evidence type="ECO:0000313" key="2">
    <source>
        <dbReference type="Proteomes" id="UP001501536"/>
    </source>
</evidence>
<reference evidence="2" key="1">
    <citation type="journal article" date="2019" name="Int. J. Syst. Evol. Microbiol.">
        <title>The Global Catalogue of Microorganisms (GCM) 10K type strain sequencing project: providing services to taxonomists for standard genome sequencing and annotation.</title>
        <authorList>
            <consortium name="The Broad Institute Genomics Platform"/>
            <consortium name="The Broad Institute Genome Sequencing Center for Infectious Disease"/>
            <person name="Wu L."/>
            <person name="Ma J."/>
        </authorList>
    </citation>
    <scope>NUCLEOTIDE SEQUENCE [LARGE SCALE GENOMIC DNA]</scope>
    <source>
        <strain evidence="2">JCM 16961</strain>
    </source>
</reference>
<name>A0ABP7D491_9MICC</name>
<accession>A0ABP7D491</accession>
<proteinExistence type="predicted"/>
<keyword evidence="2" id="KW-1185">Reference proteome</keyword>
<organism evidence="1 2">
    <name type="scientific">Zhihengliuella alba</name>
    <dbReference type="NCBI Taxonomy" id="547018"/>
    <lineage>
        <taxon>Bacteria</taxon>
        <taxon>Bacillati</taxon>
        <taxon>Actinomycetota</taxon>
        <taxon>Actinomycetes</taxon>
        <taxon>Micrococcales</taxon>
        <taxon>Micrococcaceae</taxon>
        <taxon>Zhihengliuella</taxon>
    </lineage>
</organism>
<dbReference type="Proteomes" id="UP001501536">
    <property type="component" value="Unassembled WGS sequence"/>
</dbReference>
<dbReference type="RefSeq" id="WP_344880882.1">
    <property type="nucleotide sequence ID" value="NZ_BAABCJ010000001.1"/>
</dbReference>
<gene>
    <name evidence="1" type="ORF">GCM10022377_10310</name>
</gene>
<dbReference type="EMBL" id="BAABCJ010000001">
    <property type="protein sequence ID" value="GAA3699242.1"/>
    <property type="molecule type" value="Genomic_DNA"/>
</dbReference>
<protein>
    <submittedName>
        <fullName evidence="1">Uncharacterized protein</fullName>
    </submittedName>
</protein>
<evidence type="ECO:0000313" key="1">
    <source>
        <dbReference type="EMBL" id="GAA3699242.1"/>
    </source>
</evidence>
<comment type="caution">
    <text evidence="1">The sequence shown here is derived from an EMBL/GenBank/DDBJ whole genome shotgun (WGS) entry which is preliminary data.</text>
</comment>
<sequence length="280" mass="28617">MSPSILRIPGATITGVPIPPADGRLVNGSLLLVDTTHPTNPYSGTLTHGSLVPNIAKTQALAIGVAADNVEIFNTATATTKAKIERTASGSLHFTTSVTVDVLEERVGLAIPAALRSYLFANKTHKFYVGLAVKTTRVGTAGATVGYLGGVFSGTNWGVGAQVALGLLADGTFAGYPTSSDATRLGFDSTTGTNANRFAALTSNGLNNNLAADASSYVVGAGPYNGSAVNNSPSFILRSLYIEDLTVSGRTHAQVSALDQQAFQAGASGRWSGDTATPLA</sequence>